<dbReference type="HAMAP" id="MF_00823">
    <property type="entry name" value="AcetylCoA_CT_alpha"/>
    <property type="match status" value="1"/>
</dbReference>
<keyword evidence="6 10" id="KW-0067">ATP-binding</keyword>
<organism evidence="13">
    <name type="scientific">Caldithrix abyssi</name>
    <dbReference type="NCBI Taxonomy" id="187145"/>
    <lineage>
        <taxon>Bacteria</taxon>
        <taxon>Pseudomonadati</taxon>
        <taxon>Calditrichota</taxon>
        <taxon>Calditrichia</taxon>
        <taxon>Calditrichales</taxon>
        <taxon>Calditrichaceae</taxon>
        <taxon>Caldithrix</taxon>
    </lineage>
</organism>
<keyword evidence="5 10" id="KW-0276">Fatty acid metabolism</keyword>
<dbReference type="UniPathway" id="UPA00655">
    <property type="reaction ID" value="UER00711"/>
</dbReference>
<dbReference type="GO" id="GO:0006633">
    <property type="term" value="P:fatty acid biosynthetic process"/>
    <property type="evidence" value="ECO:0007669"/>
    <property type="project" value="UniProtKB-KW"/>
</dbReference>
<dbReference type="GO" id="GO:0005524">
    <property type="term" value="F:ATP binding"/>
    <property type="evidence" value="ECO:0007669"/>
    <property type="project" value="UniProtKB-KW"/>
</dbReference>
<dbReference type="EC" id="2.1.3.15" evidence="10"/>
<evidence type="ECO:0000256" key="7">
    <source>
        <dbReference type="ARBA" id="ARBA00023098"/>
    </source>
</evidence>
<comment type="subunit">
    <text evidence="10">Acetyl-CoA carboxylase is a heterohexamer composed of biotin carboxyl carrier protein (AccB), biotin carboxylase (AccC) and two subunits each of ACCase subunit alpha (AccA) and ACCase subunit beta (AccD).</text>
</comment>
<feature type="coiled-coil region" evidence="11">
    <location>
        <begin position="33"/>
        <end position="60"/>
    </location>
</feature>
<dbReference type="PROSITE" id="PS50989">
    <property type="entry name" value="COA_CT_CTER"/>
    <property type="match status" value="1"/>
</dbReference>
<keyword evidence="3 10" id="KW-0808">Transferase</keyword>
<evidence type="ECO:0000256" key="2">
    <source>
        <dbReference type="ARBA" id="ARBA00022516"/>
    </source>
</evidence>
<dbReference type="NCBIfam" id="TIGR00513">
    <property type="entry name" value="accA"/>
    <property type="match status" value="1"/>
</dbReference>
<evidence type="ECO:0000313" key="13">
    <source>
        <dbReference type="EMBL" id="HED11649.1"/>
    </source>
</evidence>
<dbReference type="SUPFAM" id="SSF52096">
    <property type="entry name" value="ClpP/crotonase"/>
    <property type="match status" value="1"/>
</dbReference>
<proteinExistence type="inferred from homology"/>
<dbReference type="InterPro" id="IPR011763">
    <property type="entry name" value="COA_CT_C"/>
</dbReference>
<dbReference type="GO" id="GO:2001295">
    <property type="term" value="P:malonyl-CoA biosynthetic process"/>
    <property type="evidence" value="ECO:0007669"/>
    <property type="project" value="UniProtKB-UniRule"/>
</dbReference>
<dbReference type="GO" id="GO:0016743">
    <property type="term" value="F:carboxyl- or carbamoyltransferase activity"/>
    <property type="evidence" value="ECO:0007669"/>
    <property type="project" value="UniProtKB-UniRule"/>
</dbReference>
<keyword evidence="11" id="KW-0175">Coiled coil</keyword>
<comment type="similarity">
    <text evidence="10">Belongs to the AccA family.</text>
</comment>
<protein>
    <recommendedName>
        <fullName evidence="10">Acetyl-coenzyme A carboxylase carboxyl transferase subunit alpha</fullName>
        <shortName evidence="10">ACCase subunit alpha</shortName>
        <shortName evidence="10">Acetyl-CoA carboxylase carboxyltransferase subunit alpha</shortName>
        <ecNumber evidence="10">2.1.3.15</ecNumber>
    </recommendedName>
</protein>
<evidence type="ECO:0000256" key="9">
    <source>
        <dbReference type="ARBA" id="ARBA00049152"/>
    </source>
</evidence>
<evidence type="ECO:0000256" key="11">
    <source>
        <dbReference type="SAM" id="Coils"/>
    </source>
</evidence>
<evidence type="ECO:0000256" key="10">
    <source>
        <dbReference type="HAMAP-Rule" id="MF_00823"/>
    </source>
</evidence>
<evidence type="ECO:0000259" key="12">
    <source>
        <dbReference type="PROSITE" id="PS50989"/>
    </source>
</evidence>
<dbReference type="AlphaFoldDB" id="A0A7V1LP85"/>
<evidence type="ECO:0000256" key="3">
    <source>
        <dbReference type="ARBA" id="ARBA00022679"/>
    </source>
</evidence>
<keyword evidence="7 10" id="KW-0443">Lipid metabolism</keyword>
<dbReference type="NCBIfam" id="NF004344">
    <property type="entry name" value="PRK05724.1"/>
    <property type="match status" value="1"/>
</dbReference>
<comment type="function">
    <text evidence="10">Component of the acetyl coenzyme A carboxylase (ACC) complex. First, biotin carboxylase catalyzes the carboxylation of biotin on its carrier protein (BCCP) and then the CO(2) group is transferred by the carboxyltransferase to acetyl-CoA to form malonyl-CoA.</text>
</comment>
<evidence type="ECO:0000256" key="8">
    <source>
        <dbReference type="ARBA" id="ARBA00023160"/>
    </source>
</evidence>
<dbReference type="PRINTS" id="PR01069">
    <property type="entry name" value="ACCCTRFRASEA"/>
</dbReference>
<dbReference type="NCBIfam" id="NF041504">
    <property type="entry name" value="AccA_sub"/>
    <property type="match status" value="1"/>
</dbReference>
<dbReference type="EMBL" id="DRLD01000372">
    <property type="protein sequence ID" value="HED11649.1"/>
    <property type="molecule type" value="Genomic_DNA"/>
</dbReference>
<reference evidence="13" key="1">
    <citation type="journal article" date="2020" name="mSystems">
        <title>Genome- and Community-Level Interaction Insights into Carbon Utilization and Element Cycling Functions of Hydrothermarchaeota in Hydrothermal Sediment.</title>
        <authorList>
            <person name="Zhou Z."/>
            <person name="Liu Y."/>
            <person name="Xu W."/>
            <person name="Pan J."/>
            <person name="Luo Z.H."/>
            <person name="Li M."/>
        </authorList>
    </citation>
    <scope>NUCLEOTIDE SEQUENCE [LARGE SCALE GENOMIC DNA]</scope>
    <source>
        <strain evidence="13">HyVt-456</strain>
    </source>
</reference>
<evidence type="ECO:0000256" key="6">
    <source>
        <dbReference type="ARBA" id="ARBA00022840"/>
    </source>
</evidence>
<dbReference type="Pfam" id="PF03255">
    <property type="entry name" value="ACCA"/>
    <property type="match status" value="1"/>
</dbReference>
<keyword evidence="10" id="KW-0963">Cytoplasm</keyword>
<comment type="catalytic activity">
    <reaction evidence="9 10">
        <text>N(6)-carboxybiotinyl-L-lysyl-[protein] + acetyl-CoA = N(6)-biotinyl-L-lysyl-[protein] + malonyl-CoA</text>
        <dbReference type="Rhea" id="RHEA:54728"/>
        <dbReference type="Rhea" id="RHEA-COMP:10505"/>
        <dbReference type="Rhea" id="RHEA-COMP:10506"/>
        <dbReference type="ChEBI" id="CHEBI:57288"/>
        <dbReference type="ChEBI" id="CHEBI:57384"/>
        <dbReference type="ChEBI" id="CHEBI:83144"/>
        <dbReference type="ChEBI" id="CHEBI:83145"/>
        <dbReference type="EC" id="2.1.3.15"/>
    </reaction>
</comment>
<comment type="caution">
    <text evidence="13">The sequence shown here is derived from an EMBL/GenBank/DDBJ whole genome shotgun (WGS) entry which is preliminary data.</text>
</comment>
<dbReference type="Gene3D" id="3.90.226.10">
    <property type="entry name" value="2-enoyl-CoA Hydratase, Chain A, domain 1"/>
    <property type="match status" value="1"/>
</dbReference>
<dbReference type="PANTHER" id="PTHR42853:SF3">
    <property type="entry name" value="ACETYL-COENZYME A CARBOXYLASE CARBOXYL TRANSFERASE SUBUNIT ALPHA, CHLOROPLASTIC"/>
    <property type="match status" value="1"/>
</dbReference>
<evidence type="ECO:0000256" key="1">
    <source>
        <dbReference type="ARBA" id="ARBA00004956"/>
    </source>
</evidence>
<dbReference type="GO" id="GO:0003989">
    <property type="term" value="F:acetyl-CoA carboxylase activity"/>
    <property type="evidence" value="ECO:0007669"/>
    <property type="project" value="InterPro"/>
</dbReference>
<keyword evidence="4 10" id="KW-0547">Nucleotide-binding</keyword>
<keyword evidence="8 10" id="KW-0275">Fatty acid biosynthesis</keyword>
<keyword evidence="2 10" id="KW-0444">Lipid biosynthesis</keyword>
<keyword evidence="13" id="KW-0436">Ligase</keyword>
<comment type="subcellular location">
    <subcellularLocation>
        <location evidence="10">Cytoplasm</location>
    </subcellularLocation>
</comment>
<dbReference type="PANTHER" id="PTHR42853">
    <property type="entry name" value="ACETYL-COENZYME A CARBOXYLASE CARBOXYL TRANSFERASE SUBUNIT ALPHA"/>
    <property type="match status" value="1"/>
</dbReference>
<accession>A0A7V1LP85</accession>
<gene>
    <name evidence="10" type="primary">accA</name>
    <name evidence="13" type="ORF">ENJ10_13235</name>
</gene>
<feature type="domain" description="CoA carboxyltransferase C-terminal" evidence="12">
    <location>
        <begin position="42"/>
        <end position="296"/>
    </location>
</feature>
<evidence type="ECO:0000256" key="5">
    <source>
        <dbReference type="ARBA" id="ARBA00022832"/>
    </source>
</evidence>
<name>A0A7V1LP85_CALAY</name>
<dbReference type="GO" id="GO:0009317">
    <property type="term" value="C:acetyl-CoA carboxylase complex"/>
    <property type="evidence" value="ECO:0007669"/>
    <property type="project" value="InterPro"/>
</dbReference>
<dbReference type="Proteomes" id="UP000886005">
    <property type="component" value="Unassembled WGS sequence"/>
</dbReference>
<sequence>MSSDAKVVLEFEKPVHELEEKIKEMHAYAEKTGMDLSDDIKRLEEKAAELRKEIYNNLSRWQRVQLARHPKRPYSLDYISRMTSYFDELFGDRRFADDHAIVSGMARLDKYSVVIIGQQKGRDTKSNLHRNFGMPNPEGYRKALRVMELAAKFNKPVITLIDTPGAYPGLGAEERGQAEAIARNLFEMARLPVPIITVVIGEGASGGALGIGVGDRILMLENAWYSVISPEGCAAILWRDAAKAPQAAEAMKVTAPDLVKLKIVDEVIAEPEGGAHNDPDLAAQAVKKAIVSHLKELLKLPTDKLIEQRLEKYSSMGAFVE</sequence>
<comment type="pathway">
    <text evidence="1 10">Lipid metabolism; malonyl-CoA biosynthesis; malonyl-CoA from acetyl-CoA: step 1/1.</text>
</comment>
<evidence type="ECO:0000256" key="4">
    <source>
        <dbReference type="ARBA" id="ARBA00022741"/>
    </source>
</evidence>
<dbReference type="InterPro" id="IPR001095">
    <property type="entry name" value="Acetyl_CoA_COase_a_su"/>
</dbReference>
<dbReference type="InterPro" id="IPR029045">
    <property type="entry name" value="ClpP/crotonase-like_dom_sf"/>
</dbReference>